<evidence type="ECO:0000313" key="3">
    <source>
        <dbReference type="EMBL" id="KKE85901.1"/>
    </source>
</evidence>
<feature type="coiled-coil region" evidence="2">
    <location>
        <begin position="103"/>
        <end position="180"/>
    </location>
</feature>
<dbReference type="PATRIC" id="fig|1129367.4.peg.122"/>
<accession>A0A0F6AIP3</accession>
<dbReference type="Gene3D" id="1.10.287.470">
    <property type="entry name" value="Helix hairpin bin"/>
    <property type="match status" value="1"/>
</dbReference>
<dbReference type="InterPro" id="IPR006143">
    <property type="entry name" value="RND_pump_MFP"/>
</dbReference>
<comment type="similarity">
    <text evidence="1">Belongs to the membrane fusion protein (MFP) (TC 8.A.1) family.</text>
</comment>
<dbReference type="EMBL" id="AUXW01000001">
    <property type="protein sequence ID" value="KKE85901.1"/>
    <property type="molecule type" value="Genomic_DNA"/>
</dbReference>
<dbReference type="NCBIfam" id="TIGR01730">
    <property type="entry name" value="RND_mfp"/>
    <property type="match status" value="1"/>
</dbReference>
<dbReference type="Proteomes" id="UP000033434">
    <property type="component" value="Unassembled WGS sequence"/>
</dbReference>
<dbReference type="Gene3D" id="2.40.30.170">
    <property type="match status" value="1"/>
</dbReference>
<dbReference type="AlphaFoldDB" id="A0A0F6AIP3"/>
<dbReference type="Gene3D" id="2.40.50.100">
    <property type="match status" value="1"/>
</dbReference>
<dbReference type="RefSeq" id="WP_046354047.1">
    <property type="nucleotide sequence ID" value="NZ_AUXW01000001.1"/>
</dbReference>
<gene>
    <name evidence="3" type="ORF">N479_00575</name>
</gene>
<protein>
    <submittedName>
        <fullName evidence="3">Uncharacterized protein</fullName>
    </submittedName>
</protein>
<reference evidence="3 4" key="1">
    <citation type="journal article" date="2015" name="BMC Genomics">
        <title>Genome mining reveals unlocked bioactive potential of marine Gram-negative bacteria.</title>
        <authorList>
            <person name="Machado H."/>
            <person name="Sonnenschein E.C."/>
            <person name="Melchiorsen J."/>
            <person name="Gram L."/>
        </authorList>
    </citation>
    <scope>NUCLEOTIDE SEQUENCE [LARGE SCALE GENOMIC DNA]</scope>
    <source>
        <strain evidence="3 4">S4054</strain>
    </source>
</reference>
<dbReference type="SUPFAM" id="SSF111369">
    <property type="entry name" value="HlyD-like secretion proteins"/>
    <property type="match status" value="1"/>
</dbReference>
<evidence type="ECO:0000313" key="4">
    <source>
        <dbReference type="Proteomes" id="UP000033434"/>
    </source>
</evidence>
<evidence type="ECO:0000256" key="1">
    <source>
        <dbReference type="ARBA" id="ARBA00009477"/>
    </source>
</evidence>
<dbReference type="PANTHER" id="PTHR30469">
    <property type="entry name" value="MULTIDRUG RESISTANCE PROTEIN MDTA"/>
    <property type="match status" value="1"/>
</dbReference>
<proteinExistence type="inferred from homology"/>
<sequence>MKYKIIMAISAGLFSIFVALVIVEQLAVEARPTVVKKPVKQSVSTVTVVAKAHHPEVTLIGNTRARFLTQLKVTSDGQLAWLDTHLEPGNLIKAQTLLAKLDMTHLKSELAEAKSHVEHAKLELERQLHEQSVALSMLSPNNQSPFAKREPQVAAAKSDLTQAKQALKSTEKRVQEAKVSAPFDAVILSRFVSPNDWLSAGEALFEVAASDSIDVIVPVSEPVWQTLQGKLKDKKITMHVTDRANKQWPASLRYVAPNLDVTTRQRQVVLQVANPYEQPTALLPNQPVQVSMAFSEPVLSYQVPQSAVTRDGYVWTLGIDNTLQKEAIEVLSKSSSAVHIRFEKSSVNAKQVVVYPLLSMIIGTLVEPISQDMQLADSTGAGEVSDELAH</sequence>
<evidence type="ECO:0000256" key="2">
    <source>
        <dbReference type="SAM" id="Coils"/>
    </source>
</evidence>
<comment type="caution">
    <text evidence="3">The sequence shown here is derived from an EMBL/GenBank/DDBJ whole genome shotgun (WGS) entry which is preliminary data.</text>
</comment>
<dbReference type="GO" id="GO:1990281">
    <property type="term" value="C:efflux pump complex"/>
    <property type="evidence" value="ECO:0007669"/>
    <property type="project" value="TreeGrafter"/>
</dbReference>
<organism evidence="3 4">
    <name type="scientific">Pseudoalteromonas luteoviolacea S4054</name>
    <dbReference type="NCBI Taxonomy" id="1129367"/>
    <lineage>
        <taxon>Bacteria</taxon>
        <taxon>Pseudomonadati</taxon>
        <taxon>Pseudomonadota</taxon>
        <taxon>Gammaproteobacteria</taxon>
        <taxon>Alteromonadales</taxon>
        <taxon>Pseudoalteromonadaceae</taxon>
        <taxon>Pseudoalteromonas</taxon>
    </lineage>
</organism>
<keyword evidence="2" id="KW-0175">Coiled coil</keyword>
<dbReference type="GO" id="GO:0015562">
    <property type="term" value="F:efflux transmembrane transporter activity"/>
    <property type="evidence" value="ECO:0007669"/>
    <property type="project" value="TreeGrafter"/>
</dbReference>
<name>A0A0F6AIP3_9GAMM</name>